<evidence type="ECO:0000313" key="5">
    <source>
        <dbReference type="Proteomes" id="UP000191554"/>
    </source>
</evidence>
<feature type="domain" description="SCP" evidence="3">
    <location>
        <begin position="198"/>
        <end position="314"/>
    </location>
</feature>
<dbReference type="InterPro" id="IPR014258">
    <property type="entry name" value="CAP_domain_YkwD-like"/>
</dbReference>
<dbReference type="AlphaFoldDB" id="A0A1V4SLJ6"/>
<dbReference type="PANTHER" id="PTHR31157">
    <property type="entry name" value="SCP DOMAIN-CONTAINING PROTEIN"/>
    <property type="match status" value="1"/>
</dbReference>
<feature type="compositionally biased region" description="Low complexity" evidence="1">
    <location>
        <begin position="150"/>
        <end position="177"/>
    </location>
</feature>
<dbReference type="EMBL" id="MZGX01000011">
    <property type="protein sequence ID" value="OPX44101.1"/>
    <property type="molecule type" value="Genomic_DNA"/>
</dbReference>
<dbReference type="Proteomes" id="UP000191554">
    <property type="component" value="Unassembled WGS sequence"/>
</dbReference>
<feature type="region of interest" description="Disordered" evidence="1">
    <location>
        <begin position="148"/>
        <end position="188"/>
    </location>
</feature>
<dbReference type="STRING" id="48256.CLHUN_18970"/>
<feature type="chain" id="PRO_5013251724" evidence="2">
    <location>
        <begin position="29"/>
        <end position="316"/>
    </location>
</feature>
<dbReference type="InterPro" id="IPR035940">
    <property type="entry name" value="CAP_sf"/>
</dbReference>
<dbReference type="NCBIfam" id="TIGR02909">
    <property type="entry name" value="spore_YkwD"/>
    <property type="match status" value="1"/>
</dbReference>
<dbReference type="OrthoDB" id="9783944at2"/>
<proteinExistence type="predicted"/>
<sequence>MNNKKTTLISTLAASAIIVSIFAFNSNAVEWGSKTAYAPGVTATATASDTAAAKNSTVQKTVSNTVAEAAANPTAVEEVKAAAADAVPQIKSICSTGAKPSIKVSSGKNSTNATTVTSVTNQQPNANSIKTGLDQILKAYAGGLTKKVQNSNCNSTSNKASTTAAKPSAKPAATKPAGSTQPTPAANGDYSAFQKKVVELVNKERAKAGLKALKINSELGKVATLKSQDMAKNNYFDHNSPTYGSPFDMMKRFGITYRTAGENIAMGQTSPEQVMNGWMNSPGHRANILKASFTQIGVGVAKNSAGRLYWTQQFIG</sequence>
<accession>A0A1V4SLJ6</accession>
<dbReference type="RefSeq" id="WP_080064336.1">
    <property type="nucleotide sequence ID" value="NZ_MZGX01000011.1"/>
</dbReference>
<dbReference type="InterPro" id="IPR014044">
    <property type="entry name" value="CAP_dom"/>
</dbReference>
<dbReference type="PANTHER" id="PTHR31157:SF1">
    <property type="entry name" value="SCP DOMAIN-CONTAINING PROTEIN"/>
    <property type="match status" value="1"/>
</dbReference>
<dbReference type="Pfam" id="PF00188">
    <property type="entry name" value="CAP"/>
    <property type="match status" value="1"/>
</dbReference>
<feature type="signal peptide" evidence="2">
    <location>
        <begin position="1"/>
        <end position="28"/>
    </location>
</feature>
<comment type="caution">
    <text evidence="4">The sequence shown here is derived from an EMBL/GenBank/DDBJ whole genome shotgun (WGS) entry which is preliminary data.</text>
</comment>
<evidence type="ECO:0000259" key="3">
    <source>
        <dbReference type="Pfam" id="PF00188"/>
    </source>
</evidence>
<name>A0A1V4SLJ6_RUMHU</name>
<keyword evidence="2" id="KW-0732">Signal</keyword>
<organism evidence="4 5">
    <name type="scientific">Ruminiclostridium hungatei</name>
    <name type="common">Clostridium hungatei</name>
    <dbReference type="NCBI Taxonomy" id="48256"/>
    <lineage>
        <taxon>Bacteria</taxon>
        <taxon>Bacillati</taxon>
        <taxon>Bacillota</taxon>
        <taxon>Clostridia</taxon>
        <taxon>Eubacteriales</taxon>
        <taxon>Oscillospiraceae</taxon>
        <taxon>Ruminiclostridium</taxon>
    </lineage>
</organism>
<evidence type="ECO:0000313" key="4">
    <source>
        <dbReference type="EMBL" id="OPX44101.1"/>
    </source>
</evidence>
<dbReference type="SUPFAM" id="SSF55797">
    <property type="entry name" value="PR-1-like"/>
    <property type="match status" value="1"/>
</dbReference>
<protein>
    <submittedName>
        <fullName evidence="4">Cysteine-rich secretory protein family protein</fullName>
    </submittedName>
</protein>
<dbReference type="Gene3D" id="3.40.33.10">
    <property type="entry name" value="CAP"/>
    <property type="match status" value="1"/>
</dbReference>
<gene>
    <name evidence="4" type="ORF">CLHUN_18970</name>
</gene>
<dbReference type="CDD" id="cd05379">
    <property type="entry name" value="CAP_bacterial"/>
    <property type="match status" value="1"/>
</dbReference>
<evidence type="ECO:0000256" key="1">
    <source>
        <dbReference type="SAM" id="MobiDB-lite"/>
    </source>
</evidence>
<reference evidence="4 5" key="1">
    <citation type="submission" date="2017-03" db="EMBL/GenBank/DDBJ databases">
        <title>Genome sequence of Clostridium hungatei DSM 14427.</title>
        <authorList>
            <person name="Poehlein A."/>
            <person name="Daniel R."/>
        </authorList>
    </citation>
    <scope>NUCLEOTIDE SEQUENCE [LARGE SCALE GENOMIC DNA]</scope>
    <source>
        <strain evidence="4 5">DSM 14427</strain>
    </source>
</reference>
<keyword evidence="5" id="KW-1185">Reference proteome</keyword>
<evidence type="ECO:0000256" key="2">
    <source>
        <dbReference type="SAM" id="SignalP"/>
    </source>
</evidence>